<dbReference type="InterPro" id="IPR007274">
    <property type="entry name" value="Cop_transporter"/>
</dbReference>
<protein>
    <recommendedName>
        <fullName evidence="4">Copper transport protein</fullName>
    </recommendedName>
</protein>
<feature type="transmembrane region" description="Helical" evidence="4">
    <location>
        <begin position="97"/>
        <end position="116"/>
    </location>
</feature>
<keyword evidence="4" id="KW-0813">Transport</keyword>
<gene>
    <name evidence="5" type="ORF">AB6A40_001127</name>
</gene>
<evidence type="ECO:0000313" key="5">
    <source>
        <dbReference type="EMBL" id="MFH4974418.1"/>
    </source>
</evidence>
<keyword evidence="2 4" id="KW-1133">Transmembrane helix</keyword>
<comment type="subcellular location">
    <subcellularLocation>
        <location evidence="4">Membrane</location>
        <topology evidence="4">Multi-pass membrane protein</topology>
    </subcellularLocation>
</comment>
<reference evidence="5 6" key="1">
    <citation type="submission" date="2024-08" db="EMBL/GenBank/DDBJ databases">
        <title>Gnathostoma spinigerum genome.</title>
        <authorList>
            <person name="Gonzalez-Bertolin B."/>
            <person name="Monzon S."/>
            <person name="Zaballos A."/>
            <person name="Jimenez P."/>
            <person name="Dekumyoy P."/>
            <person name="Varona S."/>
            <person name="Cuesta I."/>
            <person name="Sumanam S."/>
            <person name="Adisakwattana P."/>
            <person name="Gasser R.B."/>
            <person name="Hernandez-Gonzalez A."/>
            <person name="Young N.D."/>
            <person name="Perteguer M.J."/>
        </authorList>
    </citation>
    <scope>NUCLEOTIDE SEQUENCE [LARGE SCALE GENOMIC DNA]</scope>
    <source>
        <strain evidence="5">AL3</strain>
        <tissue evidence="5">Liver</tissue>
    </source>
</reference>
<comment type="caution">
    <text evidence="5">The sequence shown here is derived from an EMBL/GenBank/DDBJ whole genome shotgun (WGS) entry which is preliminary data.</text>
</comment>
<feature type="transmembrane region" description="Helical" evidence="4">
    <location>
        <begin position="122"/>
        <end position="139"/>
    </location>
</feature>
<feature type="transmembrane region" description="Helical" evidence="4">
    <location>
        <begin position="47"/>
        <end position="66"/>
    </location>
</feature>
<dbReference type="PANTHER" id="PTHR12483:SF115">
    <property type="entry name" value="COPPER TRANSPORT PROTEIN"/>
    <property type="match status" value="1"/>
</dbReference>
<accession>A0ABD6E3M6</accession>
<evidence type="ECO:0000256" key="1">
    <source>
        <dbReference type="ARBA" id="ARBA00022692"/>
    </source>
</evidence>
<sequence length="166" mass="19087">MPMHGTGVTHSDGTAAMPMKKHHMWMWFHTTIDETVLFEFWTIDTTWKMVIGCSIVIFLGILFEFIKRARAELRFSFNTIIPQSSTYGSRLISLRHIVLTLLFTIQTVVGYLLMLIFMTFSLWLGLAVTVGVTIGYLVFENDRRKQRCHNSPPPSKPPEDFPNPCC</sequence>
<dbReference type="AlphaFoldDB" id="A0ABD6E3M6"/>
<dbReference type="Pfam" id="PF04145">
    <property type="entry name" value="Ctr"/>
    <property type="match status" value="2"/>
</dbReference>
<evidence type="ECO:0000313" key="6">
    <source>
        <dbReference type="Proteomes" id="UP001608902"/>
    </source>
</evidence>
<organism evidence="5 6">
    <name type="scientific">Gnathostoma spinigerum</name>
    <dbReference type="NCBI Taxonomy" id="75299"/>
    <lineage>
        <taxon>Eukaryota</taxon>
        <taxon>Metazoa</taxon>
        <taxon>Ecdysozoa</taxon>
        <taxon>Nematoda</taxon>
        <taxon>Chromadorea</taxon>
        <taxon>Rhabditida</taxon>
        <taxon>Spirurina</taxon>
        <taxon>Gnathostomatomorpha</taxon>
        <taxon>Gnathostomatoidea</taxon>
        <taxon>Gnathostomatidae</taxon>
        <taxon>Gnathostoma</taxon>
    </lineage>
</organism>
<keyword evidence="6" id="KW-1185">Reference proteome</keyword>
<dbReference type="GO" id="GO:0016020">
    <property type="term" value="C:membrane"/>
    <property type="evidence" value="ECO:0007669"/>
    <property type="project" value="UniProtKB-SubCell"/>
</dbReference>
<dbReference type="EMBL" id="JBGFUD010000381">
    <property type="protein sequence ID" value="MFH4974418.1"/>
    <property type="molecule type" value="Genomic_DNA"/>
</dbReference>
<name>A0ABD6E3M6_9BILA</name>
<keyword evidence="1 4" id="KW-0812">Transmembrane</keyword>
<proteinExistence type="inferred from homology"/>
<keyword evidence="4" id="KW-0186">Copper</keyword>
<keyword evidence="4" id="KW-0187">Copper transport</keyword>
<dbReference type="GO" id="GO:0005375">
    <property type="term" value="F:copper ion transmembrane transporter activity"/>
    <property type="evidence" value="ECO:0007669"/>
    <property type="project" value="UniProtKB-UniRule"/>
</dbReference>
<evidence type="ECO:0000256" key="3">
    <source>
        <dbReference type="ARBA" id="ARBA00023136"/>
    </source>
</evidence>
<keyword evidence="4" id="KW-0406">Ion transport</keyword>
<dbReference type="Proteomes" id="UP001608902">
    <property type="component" value="Unassembled WGS sequence"/>
</dbReference>
<evidence type="ECO:0000256" key="4">
    <source>
        <dbReference type="RuleBase" id="RU367022"/>
    </source>
</evidence>
<keyword evidence="3 4" id="KW-0472">Membrane</keyword>
<evidence type="ECO:0000256" key="2">
    <source>
        <dbReference type="ARBA" id="ARBA00022989"/>
    </source>
</evidence>
<comment type="similarity">
    <text evidence="4">Belongs to the copper transporter (Ctr) (TC 1.A.56) family. SLC31A subfamily.</text>
</comment>
<dbReference type="PANTHER" id="PTHR12483">
    <property type="entry name" value="SOLUTE CARRIER FAMILY 31 COPPER TRANSPORTERS"/>
    <property type="match status" value="1"/>
</dbReference>